<protein>
    <submittedName>
        <fullName evidence="1">Uncharacterized protein</fullName>
    </submittedName>
</protein>
<sequence length="102" mass="11377">MSNSSSATAPTIVDGPNLKVVTVKYISEYRVKLGRSDGTTRIMTLIPKPEHVSSRSLESVMECGKGHDEPHGTFLNMQGRTRYFLNAFTNGMPVHFKETEPY</sequence>
<proteinExistence type="predicted"/>
<name>A0A8H3D109_9AGAM</name>
<dbReference type="Proteomes" id="UP000663843">
    <property type="component" value="Unassembled WGS sequence"/>
</dbReference>
<accession>A0A8H3D109</accession>
<evidence type="ECO:0000313" key="2">
    <source>
        <dbReference type="Proteomes" id="UP000663843"/>
    </source>
</evidence>
<organism evidence="1 2">
    <name type="scientific">Rhizoctonia solani</name>
    <dbReference type="NCBI Taxonomy" id="456999"/>
    <lineage>
        <taxon>Eukaryota</taxon>
        <taxon>Fungi</taxon>
        <taxon>Dikarya</taxon>
        <taxon>Basidiomycota</taxon>
        <taxon>Agaricomycotina</taxon>
        <taxon>Agaricomycetes</taxon>
        <taxon>Cantharellales</taxon>
        <taxon>Ceratobasidiaceae</taxon>
        <taxon>Rhizoctonia</taxon>
    </lineage>
</organism>
<reference evidence="1" key="1">
    <citation type="submission" date="2021-01" db="EMBL/GenBank/DDBJ databases">
        <authorList>
            <person name="Kaushik A."/>
        </authorList>
    </citation>
    <scope>NUCLEOTIDE SEQUENCE</scope>
    <source>
        <strain evidence="1">AG2-2IIIB</strain>
    </source>
</reference>
<dbReference type="OrthoDB" id="2532770at2759"/>
<comment type="caution">
    <text evidence="1">The sequence shown here is derived from an EMBL/GenBank/DDBJ whole genome shotgun (WGS) entry which is preliminary data.</text>
</comment>
<dbReference type="EMBL" id="CAJMWT010005229">
    <property type="protein sequence ID" value="CAE6503243.1"/>
    <property type="molecule type" value="Genomic_DNA"/>
</dbReference>
<dbReference type="AlphaFoldDB" id="A0A8H3D109"/>
<gene>
    <name evidence="1" type="ORF">RDB_LOCUS142175</name>
</gene>
<evidence type="ECO:0000313" key="1">
    <source>
        <dbReference type="EMBL" id="CAE6503243.1"/>
    </source>
</evidence>